<dbReference type="RefSeq" id="WP_182998500.1">
    <property type="nucleotide sequence ID" value="NZ_JABEQJ010000023.1"/>
</dbReference>
<name>A0A7W4IF81_9PROT</name>
<comment type="caution">
    <text evidence="2">The sequence shown here is derived from an EMBL/GenBank/DDBJ whole genome shotgun (WGS) entry which is preliminary data.</text>
</comment>
<reference evidence="2 3" key="1">
    <citation type="submission" date="2020-04" db="EMBL/GenBank/DDBJ databases">
        <title>Description of novel Gluconacetobacter.</title>
        <authorList>
            <person name="Sombolestani A."/>
        </authorList>
    </citation>
    <scope>NUCLEOTIDE SEQUENCE [LARGE SCALE GENOMIC DNA]</scope>
    <source>
        <strain evidence="2 3">LMG 19747</strain>
    </source>
</reference>
<feature type="transmembrane region" description="Helical" evidence="1">
    <location>
        <begin position="63"/>
        <end position="81"/>
    </location>
</feature>
<dbReference type="EMBL" id="JABEQJ010000023">
    <property type="protein sequence ID" value="MBB2161674.1"/>
    <property type="molecule type" value="Genomic_DNA"/>
</dbReference>
<proteinExistence type="predicted"/>
<keyword evidence="1" id="KW-1133">Transmembrane helix</keyword>
<keyword evidence="1" id="KW-0812">Transmembrane</keyword>
<evidence type="ECO:0000256" key="1">
    <source>
        <dbReference type="SAM" id="Phobius"/>
    </source>
</evidence>
<protein>
    <recommendedName>
        <fullName evidence="4">DUF883 domain-containing protein</fullName>
    </recommendedName>
</protein>
<sequence length="83" mass="8766">MVDEQFEAKLEEGVGRLQDGLGGVLGDPAPRLTGQGRILRTRVRAACFAAGDAVRDLTVDQPLVAVVTAGMAGFALAMAWVRR</sequence>
<dbReference type="Proteomes" id="UP000589085">
    <property type="component" value="Unassembled WGS sequence"/>
</dbReference>
<gene>
    <name evidence="2" type="ORF">HLH48_16140</name>
</gene>
<keyword evidence="1" id="KW-0472">Membrane</keyword>
<accession>A0A7W4IF81</accession>
<dbReference type="AlphaFoldDB" id="A0A7W4IF81"/>
<evidence type="ECO:0008006" key="4">
    <source>
        <dbReference type="Google" id="ProtNLM"/>
    </source>
</evidence>
<evidence type="ECO:0000313" key="2">
    <source>
        <dbReference type="EMBL" id="MBB2161674.1"/>
    </source>
</evidence>
<evidence type="ECO:0000313" key="3">
    <source>
        <dbReference type="Proteomes" id="UP000589085"/>
    </source>
</evidence>
<organism evidence="2 3">
    <name type="scientific">Gluconacetobacter sacchari</name>
    <dbReference type="NCBI Taxonomy" id="92759"/>
    <lineage>
        <taxon>Bacteria</taxon>
        <taxon>Pseudomonadati</taxon>
        <taxon>Pseudomonadota</taxon>
        <taxon>Alphaproteobacteria</taxon>
        <taxon>Acetobacterales</taxon>
        <taxon>Acetobacteraceae</taxon>
        <taxon>Gluconacetobacter</taxon>
    </lineage>
</organism>